<dbReference type="EMBL" id="CP034759">
    <property type="protein sequence ID" value="QBG34933.1"/>
    <property type="molecule type" value="Genomic_DNA"/>
</dbReference>
<dbReference type="KEGG" id="lsd:EMK97_03885"/>
<keyword evidence="2" id="KW-0732">Signal</keyword>
<name>A0A4P6P1K5_9GAMM</name>
<dbReference type="RefSeq" id="WP_130599612.1">
    <property type="nucleotide sequence ID" value="NZ_CP034759.1"/>
</dbReference>
<keyword evidence="4" id="KW-1185">Reference proteome</keyword>
<keyword evidence="1" id="KW-1133">Transmembrane helix</keyword>
<dbReference type="AlphaFoldDB" id="A0A4P6P1K5"/>
<feature type="transmembrane region" description="Helical" evidence="1">
    <location>
        <begin position="157"/>
        <end position="175"/>
    </location>
</feature>
<evidence type="ECO:0000256" key="1">
    <source>
        <dbReference type="SAM" id="Phobius"/>
    </source>
</evidence>
<dbReference type="OrthoDB" id="9872462at2"/>
<keyword evidence="1" id="KW-0472">Membrane</keyword>
<dbReference type="Proteomes" id="UP000290244">
    <property type="component" value="Chromosome"/>
</dbReference>
<evidence type="ECO:0000313" key="3">
    <source>
        <dbReference type="EMBL" id="QBG34933.1"/>
    </source>
</evidence>
<accession>A0A4P6P1K5</accession>
<keyword evidence="1" id="KW-0812">Transmembrane</keyword>
<proteinExistence type="predicted"/>
<feature type="signal peptide" evidence="2">
    <location>
        <begin position="1"/>
        <end position="22"/>
    </location>
</feature>
<reference evidence="3 4" key="1">
    <citation type="submission" date="2018-12" db="EMBL/GenBank/DDBJ databases">
        <title>Complete genome of Litorilituus sediminis.</title>
        <authorList>
            <person name="Liu A."/>
            <person name="Rong J."/>
        </authorList>
    </citation>
    <scope>NUCLEOTIDE SEQUENCE [LARGE SCALE GENOMIC DNA]</scope>
    <source>
        <strain evidence="3 4">JCM 17549</strain>
    </source>
</reference>
<gene>
    <name evidence="3" type="ORF">EMK97_03885</name>
</gene>
<feature type="chain" id="PRO_5020705455" evidence="2">
    <location>
        <begin position="23"/>
        <end position="191"/>
    </location>
</feature>
<protein>
    <submittedName>
        <fullName evidence="3">Uncharacterized protein</fullName>
    </submittedName>
</protein>
<evidence type="ECO:0000313" key="4">
    <source>
        <dbReference type="Proteomes" id="UP000290244"/>
    </source>
</evidence>
<organism evidence="3 4">
    <name type="scientific">Litorilituus sediminis</name>
    <dbReference type="NCBI Taxonomy" id="718192"/>
    <lineage>
        <taxon>Bacteria</taxon>
        <taxon>Pseudomonadati</taxon>
        <taxon>Pseudomonadota</taxon>
        <taxon>Gammaproteobacteria</taxon>
        <taxon>Alteromonadales</taxon>
        <taxon>Colwelliaceae</taxon>
        <taxon>Litorilituus</taxon>
    </lineage>
</organism>
<sequence length="191" mass="22331">MHLSIIARALIACLIISMNSYASPTNKETLLAAWEAMQPLNEEVASFQKTNNGYLIKFNTIPFEGEVSVLNIDIEEEYYERELPITHVGVVQLNFPNEFESIKEKYNRNYYQWSKHSLFYLNADTKQWMNSDDYQKLSAEHYKKLEDTALTQILKRYSGEVFFFTALLFLLVNLLQWRAIKALKKAQDITP</sequence>
<evidence type="ECO:0000256" key="2">
    <source>
        <dbReference type="SAM" id="SignalP"/>
    </source>
</evidence>